<keyword evidence="1" id="KW-0802">TPR repeat</keyword>
<feature type="chain" id="PRO_5015534618" evidence="2">
    <location>
        <begin position="23"/>
        <end position="149"/>
    </location>
</feature>
<dbReference type="SUPFAM" id="SSF48452">
    <property type="entry name" value="TPR-like"/>
    <property type="match status" value="1"/>
</dbReference>
<dbReference type="AlphaFoldDB" id="A0A2S8S4B9"/>
<protein>
    <submittedName>
        <fullName evidence="3">Tetratricopeptide repeat protein</fullName>
    </submittedName>
</protein>
<dbReference type="RefSeq" id="WP_170076214.1">
    <property type="nucleotide sequence ID" value="NZ_PVEP01000007.1"/>
</dbReference>
<keyword evidence="2" id="KW-0732">Signal</keyword>
<keyword evidence="4" id="KW-1185">Reference proteome</keyword>
<comment type="caution">
    <text evidence="3">The sequence shown here is derived from an EMBL/GenBank/DDBJ whole genome shotgun (WGS) entry which is preliminary data.</text>
</comment>
<accession>A0A2S8S4B9</accession>
<feature type="signal peptide" evidence="2">
    <location>
        <begin position="1"/>
        <end position="22"/>
    </location>
</feature>
<dbReference type="Gene3D" id="1.25.40.10">
    <property type="entry name" value="Tetratricopeptide repeat domain"/>
    <property type="match status" value="1"/>
</dbReference>
<dbReference type="InterPro" id="IPR011990">
    <property type="entry name" value="TPR-like_helical_dom_sf"/>
</dbReference>
<dbReference type="PROSITE" id="PS50005">
    <property type="entry name" value="TPR"/>
    <property type="match status" value="1"/>
</dbReference>
<feature type="repeat" description="TPR" evidence="1">
    <location>
        <begin position="66"/>
        <end position="99"/>
    </location>
</feature>
<dbReference type="InterPro" id="IPR019734">
    <property type="entry name" value="TPR_rpt"/>
</dbReference>
<proteinExistence type="predicted"/>
<dbReference type="Proteomes" id="UP000238338">
    <property type="component" value="Unassembled WGS sequence"/>
</dbReference>
<evidence type="ECO:0000313" key="4">
    <source>
        <dbReference type="Proteomes" id="UP000238338"/>
    </source>
</evidence>
<dbReference type="EMBL" id="PVEP01000007">
    <property type="protein sequence ID" value="PQV55659.1"/>
    <property type="molecule type" value="Genomic_DNA"/>
</dbReference>
<organism evidence="3 4">
    <name type="scientific">Albidovulum denitrificans</name>
    <dbReference type="NCBI Taxonomy" id="404881"/>
    <lineage>
        <taxon>Bacteria</taxon>
        <taxon>Pseudomonadati</taxon>
        <taxon>Pseudomonadota</taxon>
        <taxon>Alphaproteobacteria</taxon>
        <taxon>Rhodobacterales</taxon>
        <taxon>Paracoccaceae</taxon>
        <taxon>Albidovulum</taxon>
    </lineage>
</organism>
<reference evidence="3 4" key="1">
    <citation type="submission" date="2018-02" db="EMBL/GenBank/DDBJ databases">
        <title>Genomic Encyclopedia of Archaeal and Bacterial Type Strains, Phase II (KMG-II): from individual species to whole genera.</title>
        <authorList>
            <person name="Goeker M."/>
        </authorList>
    </citation>
    <scope>NUCLEOTIDE SEQUENCE [LARGE SCALE GENOMIC DNA]</scope>
    <source>
        <strain evidence="3 4">DSM 18921</strain>
    </source>
</reference>
<evidence type="ECO:0000313" key="3">
    <source>
        <dbReference type="EMBL" id="PQV55659.1"/>
    </source>
</evidence>
<dbReference type="Pfam" id="PF13432">
    <property type="entry name" value="TPR_16"/>
    <property type="match status" value="1"/>
</dbReference>
<gene>
    <name evidence="3" type="ORF">LX70_02980</name>
</gene>
<sequence>MSRTALLCAGLAALMLAGPVSAADTSTTTTAAPSGYAEAKAAVDARQYAQALRLLVPVVKAEPKNADAWNLMGYSSRHLKNYTEAARYYALALRANPRHVGALEYQGELFVETGDYAKARQNLLMLQSICGGCEEAVDLQNALYEAGQG</sequence>
<dbReference type="SMART" id="SM00028">
    <property type="entry name" value="TPR"/>
    <property type="match status" value="2"/>
</dbReference>
<evidence type="ECO:0000256" key="1">
    <source>
        <dbReference type="PROSITE-ProRule" id="PRU00339"/>
    </source>
</evidence>
<name>A0A2S8S4B9_9RHOB</name>
<evidence type="ECO:0000256" key="2">
    <source>
        <dbReference type="SAM" id="SignalP"/>
    </source>
</evidence>